<keyword evidence="2" id="KW-1185">Reference proteome</keyword>
<dbReference type="EMBL" id="CAKXAJ010023358">
    <property type="protein sequence ID" value="CAH2227645.1"/>
    <property type="molecule type" value="Genomic_DNA"/>
</dbReference>
<organism evidence="1 2">
    <name type="scientific">Pararge aegeria aegeria</name>
    <dbReference type="NCBI Taxonomy" id="348720"/>
    <lineage>
        <taxon>Eukaryota</taxon>
        <taxon>Metazoa</taxon>
        <taxon>Ecdysozoa</taxon>
        <taxon>Arthropoda</taxon>
        <taxon>Hexapoda</taxon>
        <taxon>Insecta</taxon>
        <taxon>Pterygota</taxon>
        <taxon>Neoptera</taxon>
        <taxon>Endopterygota</taxon>
        <taxon>Lepidoptera</taxon>
        <taxon>Glossata</taxon>
        <taxon>Ditrysia</taxon>
        <taxon>Papilionoidea</taxon>
        <taxon>Nymphalidae</taxon>
        <taxon>Satyrinae</taxon>
        <taxon>Satyrini</taxon>
        <taxon>Parargina</taxon>
        <taxon>Pararge</taxon>
    </lineage>
</organism>
<name>A0A8S4QZ02_9NEOP</name>
<proteinExistence type="predicted"/>
<evidence type="ECO:0000313" key="2">
    <source>
        <dbReference type="Proteomes" id="UP000838756"/>
    </source>
</evidence>
<evidence type="ECO:0000313" key="1">
    <source>
        <dbReference type="EMBL" id="CAH2227645.1"/>
    </source>
</evidence>
<gene>
    <name evidence="1" type="primary">jg21644</name>
    <name evidence="1" type="ORF">PAEG_LOCUS8021</name>
</gene>
<reference evidence="1" key="1">
    <citation type="submission" date="2022-03" db="EMBL/GenBank/DDBJ databases">
        <authorList>
            <person name="Lindestad O."/>
        </authorList>
    </citation>
    <scope>NUCLEOTIDE SEQUENCE</scope>
</reference>
<dbReference type="Proteomes" id="UP000838756">
    <property type="component" value="Unassembled WGS sequence"/>
</dbReference>
<protein>
    <submittedName>
        <fullName evidence="1">Jg21644 protein</fullName>
    </submittedName>
</protein>
<accession>A0A8S4QZ02</accession>
<sequence length="78" mass="8849">MENIARKPARSFPCHNVLKGVGSQLGCSWIVSRARGDEDDERRLIASVPLRKRRGHSSAPSLDKDEPWSRYCKKICIL</sequence>
<dbReference type="AlphaFoldDB" id="A0A8S4QZ02"/>
<comment type="caution">
    <text evidence="1">The sequence shown here is derived from an EMBL/GenBank/DDBJ whole genome shotgun (WGS) entry which is preliminary data.</text>
</comment>